<dbReference type="NCBIfam" id="TIGR02432">
    <property type="entry name" value="lysidine_TilS_N"/>
    <property type="match status" value="1"/>
</dbReference>
<name>A0A3D8IP89_9HELI</name>
<dbReference type="HAMAP" id="MF_01161">
    <property type="entry name" value="tRNA_Ile_lys_synt"/>
    <property type="match status" value="1"/>
</dbReference>
<accession>A0A3D8IP89</accession>
<dbReference type="RefSeq" id="WP_115542374.1">
    <property type="nucleotide sequence ID" value="NZ_NXLQ01000002.1"/>
</dbReference>
<protein>
    <recommendedName>
        <fullName evidence="6">tRNA(Ile)-lysidine synthase</fullName>
        <ecNumber evidence="6">6.3.4.19</ecNumber>
    </recommendedName>
    <alternativeName>
        <fullName evidence="6">tRNA(Ile)-2-lysyl-cytidine synthase</fullName>
    </alternativeName>
    <alternativeName>
        <fullName evidence="6">tRNA(Ile)-lysidine synthetase</fullName>
    </alternativeName>
</protein>
<evidence type="ECO:0000313" key="8">
    <source>
        <dbReference type="EMBL" id="RDU67078.1"/>
    </source>
</evidence>
<dbReference type="InterPro" id="IPR014729">
    <property type="entry name" value="Rossmann-like_a/b/a_fold"/>
</dbReference>
<dbReference type="GO" id="GO:0006400">
    <property type="term" value="P:tRNA modification"/>
    <property type="evidence" value="ECO:0007669"/>
    <property type="project" value="UniProtKB-UniRule"/>
</dbReference>
<evidence type="ECO:0000256" key="3">
    <source>
        <dbReference type="ARBA" id="ARBA00022741"/>
    </source>
</evidence>
<dbReference type="EC" id="6.3.4.19" evidence="6"/>
<dbReference type="Gene3D" id="3.40.50.620">
    <property type="entry name" value="HUPs"/>
    <property type="match status" value="1"/>
</dbReference>
<dbReference type="PANTHER" id="PTHR43033">
    <property type="entry name" value="TRNA(ILE)-LYSIDINE SYNTHASE-RELATED"/>
    <property type="match status" value="1"/>
</dbReference>
<keyword evidence="6" id="KW-0963">Cytoplasm</keyword>
<keyword evidence="9" id="KW-1185">Reference proteome</keyword>
<sequence length="431" mass="51027">MNINISEEILKIFYTSHNLLAFSGGIDSSALFFILQDYGVFFDIAIVDYKKREQSKEEISYAQSLAKKYHKKCYVLESKTIDSDFEMEARNVRYNFFHKLLLQYDYNALIMAHHFDDKLEWFFMQFCRGAGLNTLLGFQAVESRSVQQHHYYLVRPLISYKKQDLLHYNQTHAIHFFYDKSNADCKYLRNFFRHEILAKLQNFSQGMQQSLEFLSNERELLYPKVIICHDYNLLYCKISDCKGNKHIIHIIDTLSKKMDYVMSKNQKKELHALFSNNMAEYAECVMGDRIIIAKNTTYLFVGLQPKWLMKMCLLENLENQNTFITLPKKIQKIFLQNNQQYFHNQEQSDISKQRKVSIYFRNDNNIPPLCSHASSVVLESPNLKSSYFIQLDSLLKCSVIIPKPHRELYRKAKIPPKIRLILFFNSLDIWG</sequence>
<keyword evidence="3 6" id="KW-0547">Nucleotide-binding</keyword>
<evidence type="ECO:0000259" key="7">
    <source>
        <dbReference type="Pfam" id="PF01171"/>
    </source>
</evidence>
<dbReference type="InterPro" id="IPR011063">
    <property type="entry name" value="TilS/TtcA_N"/>
</dbReference>
<dbReference type="Pfam" id="PF01171">
    <property type="entry name" value="ATP_bind_3"/>
    <property type="match status" value="1"/>
</dbReference>
<gene>
    <name evidence="6 8" type="primary">tilS</name>
    <name evidence="8" type="ORF">CQA53_02130</name>
</gene>
<dbReference type="AlphaFoldDB" id="A0A3D8IP89"/>
<organism evidence="8 9">
    <name type="scientific">Helicobacter didelphidarum</name>
    <dbReference type="NCBI Taxonomy" id="2040648"/>
    <lineage>
        <taxon>Bacteria</taxon>
        <taxon>Pseudomonadati</taxon>
        <taxon>Campylobacterota</taxon>
        <taxon>Epsilonproteobacteria</taxon>
        <taxon>Campylobacterales</taxon>
        <taxon>Helicobacteraceae</taxon>
        <taxon>Helicobacter</taxon>
    </lineage>
</organism>
<dbReference type="PANTHER" id="PTHR43033:SF1">
    <property type="entry name" value="TRNA(ILE)-LYSIDINE SYNTHASE-RELATED"/>
    <property type="match status" value="1"/>
</dbReference>
<keyword evidence="1 6" id="KW-0436">Ligase</keyword>
<dbReference type="OrthoDB" id="5289653at2"/>
<comment type="subcellular location">
    <subcellularLocation>
        <location evidence="6">Cytoplasm</location>
    </subcellularLocation>
</comment>
<dbReference type="GO" id="GO:0032267">
    <property type="term" value="F:tRNA(Ile)-lysidine synthase activity"/>
    <property type="evidence" value="ECO:0007669"/>
    <property type="project" value="UniProtKB-EC"/>
</dbReference>
<dbReference type="GO" id="GO:0005737">
    <property type="term" value="C:cytoplasm"/>
    <property type="evidence" value="ECO:0007669"/>
    <property type="project" value="UniProtKB-SubCell"/>
</dbReference>
<proteinExistence type="inferred from homology"/>
<keyword evidence="4 6" id="KW-0067">ATP-binding</keyword>
<dbReference type="Proteomes" id="UP000256379">
    <property type="component" value="Unassembled WGS sequence"/>
</dbReference>
<comment type="caution">
    <text evidence="8">The sequence shown here is derived from an EMBL/GenBank/DDBJ whole genome shotgun (WGS) entry which is preliminary data.</text>
</comment>
<dbReference type="GO" id="GO:0005524">
    <property type="term" value="F:ATP binding"/>
    <property type="evidence" value="ECO:0007669"/>
    <property type="project" value="UniProtKB-UniRule"/>
</dbReference>
<comment type="function">
    <text evidence="6">Ligates lysine onto the cytidine present at position 34 of the AUA codon-specific tRNA(Ile) that contains the anticodon CAU, in an ATP-dependent manner. Cytidine is converted to lysidine, thus changing the amino acid specificity of the tRNA from methionine to isoleucine.</text>
</comment>
<evidence type="ECO:0000256" key="5">
    <source>
        <dbReference type="ARBA" id="ARBA00048539"/>
    </source>
</evidence>
<dbReference type="EMBL" id="NXLQ01000002">
    <property type="protein sequence ID" value="RDU67078.1"/>
    <property type="molecule type" value="Genomic_DNA"/>
</dbReference>
<dbReference type="CDD" id="cd01992">
    <property type="entry name" value="TilS_N"/>
    <property type="match status" value="1"/>
</dbReference>
<feature type="domain" description="tRNA(Ile)-lysidine/2-thiocytidine synthase N-terminal" evidence="7">
    <location>
        <begin position="18"/>
        <end position="195"/>
    </location>
</feature>
<evidence type="ECO:0000313" key="9">
    <source>
        <dbReference type="Proteomes" id="UP000256379"/>
    </source>
</evidence>
<comment type="catalytic activity">
    <reaction evidence="5 6">
        <text>cytidine(34) in tRNA(Ile2) + L-lysine + ATP = lysidine(34) in tRNA(Ile2) + AMP + diphosphate + H(+)</text>
        <dbReference type="Rhea" id="RHEA:43744"/>
        <dbReference type="Rhea" id="RHEA-COMP:10625"/>
        <dbReference type="Rhea" id="RHEA-COMP:10670"/>
        <dbReference type="ChEBI" id="CHEBI:15378"/>
        <dbReference type="ChEBI" id="CHEBI:30616"/>
        <dbReference type="ChEBI" id="CHEBI:32551"/>
        <dbReference type="ChEBI" id="CHEBI:33019"/>
        <dbReference type="ChEBI" id="CHEBI:82748"/>
        <dbReference type="ChEBI" id="CHEBI:83665"/>
        <dbReference type="ChEBI" id="CHEBI:456215"/>
        <dbReference type="EC" id="6.3.4.19"/>
    </reaction>
</comment>
<dbReference type="SUPFAM" id="SSF52402">
    <property type="entry name" value="Adenine nucleotide alpha hydrolases-like"/>
    <property type="match status" value="1"/>
</dbReference>
<comment type="similarity">
    <text evidence="6">Belongs to the tRNA(Ile)-lysidine synthase family.</text>
</comment>
<keyword evidence="2 6" id="KW-0819">tRNA processing</keyword>
<evidence type="ECO:0000256" key="6">
    <source>
        <dbReference type="HAMAP-Rule" id="MF_01161"/>
    </source>
</evidence>
<dbReference type="InterPro" id="IPR012094">
    <property type="entry name" value="tRNA_Ile_lys_synt"/>
</dbReference>
<reference evidence="8 9" key="1">
    <citation type="submission" date="2018-04" db="EMBL/GenBank/DDBJ databases">
        <title>Novel Campyloabacter and Helicobacter Species and Strains.</title>
        <authorList>
            <person name="Mannion A.J."/>
            <person name="Shen Z."/>
            <person name="Fox J.G."/>
        </authorList>
    </citation>
    <scope>NUCLEOTIDE SEQUENCE [LARGE SCALE GENOMIC DNA]</scope>
    <source>
        <strain evidence="8 9">MIT 17-337</strain>
    </source>
</reference>
<evidence type="ECO:0000256" key="2">
    <source>
        <dbReference type="ARBA" id="ARBA00022694"/>
    </source>
</evidence>
<dbReference type="InterPro" id="IPR012795">
    <property type="entry name" value="tRNA_Ile_lys_synt_N"/>
</dbReference>
<feature type="binding site" evidence="6">
    <location>
        <begin position="23"/>
        <end position="28"/>
    </location>
    <ligand>
        <name>ATP</name>
        <dbReference type="ChEBI" id="CHEBI:30616"/>
    </ligand>
</feature>
<evidence type="ECO:0000256" key="1">
    <source>
        <dbReference type="ARBA" id="ARBA00022598"/>
    </source>
</evidence>
<comment type="domain">
    <text evidence="6">The N-terminal region contains the highly conserved SGGXDS motif, predicted to be a P-loop motif involved in ATP binding.</text>
</comment>
<evidence type="ECO:0000256" key="4">
    <source>
        <dbReference type="ARBA" id="ARBA00022840"/>
    </source>
</evidence>